<evidence type="ECO:0000256" key="2">
    <source>
        <dbReference type="ARBA" id="ARBA00076566"/>
    </source>
</evidence>
<dbReference type="AlphaFoldDB" id="A0A8K0GHM4"/>
<comment type="caution">
    <text evidence="3">The sequence shown here is derived from an EMBL/GenBank/DDBJ whole genome shotgun (WGS) entry which is preliminary data.</text>
</comment>
<dbReference type="Gene3D" id="3.80.10.10">
    <property type="entry name" value="Ribonuclease Inhibitor"/>
    <property type="match status" value="1"/>
</dbReference>
<evidence type="ECO:0000313" key="4">
    <source>
        <dbReference type="Proteomes" id="UP000801492"/>
    </source>
</evidence>
<reference evidence="3" key="1">
    <citation type="submission" date="2019-08" db="EMBL/GenBank/DDBJ databases">
        <title>The genome of the North American firefly Photinus pyralis.</title>
        <authorList>
            <consortium name="Photinus pyralis genome working group"/>
            <person name="Fallon T.R."/>
            <person name="Sander Lower S.E."/>
            <person name="Weng J.-K."/>
        </authorList>
    </citation>
    <scope>NUCLEOTIDE SEQUENCE</scope>
    <source>
        <strain evidence="3">TRF0915ILg1</strain>
        <tissue evidence="3">Whole body</tissue>
    </source>
</reference>
<keyword evidence="4" id="KW-1185">Reference proteome</keyword>
<dbReference type="FunFam" id="3.80.10.10:FF:000168">
    <property type="entry name" value="Distal membrane arm assembly complex 2"/>
    <property type="match status" value="1"/>
</dbReference>
<dbReference type="EMBL" id="VTPC01002349">
    <property type="protein sequence ID" value="KAF2900179.1"/>
    <property type="molecule type" value="Genomic_DNA"/>
</dbReference>
<organism evidence="3 4">
    <name type="scientific">Ignelater luminosus</name>
    <name type="common">Cucubano</name>
    <name type="synonym">Pyrophorus luminosus</name>
    <dbReference type="NCBI Taxonomy" id="2038154"/>
    <lineage>
        <taxon>Eukaryota</taxon>
        <taxon>Metazoa</taxon>
        <taxon>Ecdysozoa</taxon>
        <taxon>Arthropoda</taxon>
        <taxon>Hexapoda</taxon>
        <taxon>Insecta</taxon>
        <taxon>Pterygota</taxon>
        <taxon>Neoptera</taxon>
        <taxon>Endopterygota</taxon>
        <taxon>Coleoptera</taxon>
        <taxon>Polyphaga</taxon>
        <taxon>Elateriformia</taxon>
        <taxon>Elateroidea</taxon>
        <taxon>Elateridae</taxon>
        <taxon>Agrypninae</taxon>
        <taxon>Pyrophorini</taxon>
        <taxon>Ignelater</taxon>
    </lineage>
</organism>
<proteinExistence type="inferred from homology"/>
<accession>A0A8K0GHM4</accession>
<dbReference type="InterPro" id="IPR032675">
    <property type="entry name" value="LRR_dom_sf"/>
</dbReference>
<dbReference type="Proteomes" id="UP000801492">
    <property type="component" value="Unassembled WGS sequence"/>
</dbReference>
<protein>
    <recommendedName>
        <fullName evidence="2">ATP synthase subunit s-like protein</fullName>
    </recommendedName>
</protein>
<evidence type="ECO:0000256" key="1">
    <source>
        <dbReference type="ARBA" id="ARBA00006901"/>
    </source>
</evidence>
<comment type="similarity">
    <text evidence="1">Belongs to the ATP synthase subunit s family.</text>
</comment>
<dbReference type="SUPFAM" id="SSF52047">
    <property type="entry name" value="RNI-like"/>
    <property type="match status" value="1"/>
</dbReference>
<evidence type="ECO:0000313" key="3">
    <source>
        <dbReference type="EMBL" id="KAF2900179.1"/>
    </source>
</evidence>
<gene>
    <name evidence="3" type="ORF">ILUMI_06011</name>
</gene>
<dbReference type="OrthoDB" id="1708588at2759"/>
<sequence length="295" mass="34958">MLHSDKLFRTVTPRSLQKTFQICFCSTKVNDKPENAENSKLAKEMPKDLTKETDIRTKVELTKMITKKDLQWRTPWHEKEGQHYSFLRSMYSEESNTSMMKFLQTPINLSPAAIKKWWAKKQEFKDIWMQQYIPERNETLGNELAAAHFVVHRDGAVKFFGEDRWIKKNEYNQYSLPKHYQADKVLQAIDCSRMNLYYEGLVNLRNLHQLEWFSINGCQHMDDWCMDRISNIFSESLLYLDVRDCPKITERGIGALYKMKKLKILYVDDILCSSAFELTCLMLQDINPDLDIRIQ</sequence>
<name>A0A8K0GHM4_IGNLU</name>